<evidence type="ECO:0000256" key="5">
    <source>
        <dbReference type="ARBA" id="ARBA00022679"/>
    </source>
</evidence>
<evidence type="ECO:0000256" key="3">
    <source>
        <dbReference type="ARBA" id="ARBA00022475"/>
    </source>
</evidence>
<evidence type="ECO:0000256" key="6">
    <source>
        <dbReference type="ARBA" id="ARBA00022688"/>
    </source>
</evidence>
<dbReference type="EMBL" id="CP107716">
    <property type="protein sequence ID" value="UYQ72213.1"/>
    <property type="molecule type" value="Genomic_DNA"/>
</dbReference>
<dbReference type="CDD" id="cd13972">
    <property type="entry name" value="UbiB"/>
    <property type="match status" value="1"/>
</dbReference>
<evidence type="ECO:0000256" key="9">
    <source>
        <dbReference type="ARBA" id="ARBA00022777"/>
    </source>
</evidence>
<dbReference type="InterPro" id="IPR011009">
    <property type="entry name" value="Kinase-like_dom_sf"/>
</dbReference>
<evidence type="ECO:0000256" key="12">
    <source>
        <dbReference type="ARBA" id="ARBA00023136"/>
    </source>
</evidence>
<dbReference type="PANTHER" id="PTHR10566:SF113">
    <property type="entry name" value="PROTEIN ACTIVITY OF BC1 COMPLEX KINASE 7, CHLOROPLASTIC"/>
    <property type="match status" value="1"/>
</dbReference>
<evidence type="ECO:0000259" key="13">
    <source>
        <dbReference type="PROSITE" id="PS50011"/>
    </source>
</evidence>
<evidence type="ECO:0000256" key="4">
    <source>
        <dbReference type="ARBA" id="ARBA00022519"/>
    </source>
</evidence>
<name>A0ABY6INL6_9HYPH</name>
<keyword evidence="15" id="KW-1185">Reference proteome</keyword>
<keyword evidence="12" id="KW-0472">Membrane</keyword>
<dbReference type="PANTHER" id="PTHR10566">
    <property type="entry name" value="CHAPERONE-ACTIVITY OF BC1 COMPLEX CABC1 -RELATED"/>
    <property type="match status" value="1"/>
</dbReference>
<keyword evidence="3" id="KW-1003">Cell membrane</keyword>
<comment type="pathway">
    <text evidence="1">Cofactor biosynthesis; ubiquinone biosynthesis [regulation].</text>
</comment>
<keyword evidence="7" id="KW-0812">Transmembrane</keyword>
<dbReference type="InterPro" id="IPR000719">
    <property type="entry name" value="Prot_kinase_dom"/>
</dbReference>
<protein>
    <submittedName>
        <fullName evidence="14">2-polyprenylphenol 6-hydroxylase</fullName>
    </submittedName>
</protein>
<keyword evidence="5" id="KW-0808">Transferase</keyword>
<evidence type="ECO:0000313" key="14">
    <source>
        <dbReference type="EMBL" id="UYQ72213.1"/>
    </source>
</evidence>
<comment type="similarity">
    <text evidence="2">Belongs to the protein kinase superfamily. ADCK protein kinase family.</text>
</comment>
<dbReference type="Pfam" id="PF03109">
    <property type="entry name" value="ABC1"/>
    <property type="match status" value="1"/>
</dbReference>
<accession>A0ABY6INL6</accession>
<proteinExistence type="inferred from homology"/>
<sequence>MGLGTYLRLARAGFVLAREGALSLAEGHPIPPSAKLLVGIGRLIEKRDVRKTGRVTRLANALTRLGPVYVKLGQVLATRRDIVGFEIASDLAALQDALPPFDEKLVPGLLAEALGEKAAALKDISPPLAAASIAQVHKARLQTPQGERFVAVKLLRPKIRERFARDLDGLYALAGVAERFMPATRRFNGKKVVDALARSAMLEMDLRMEAAAMSELADNLGDDGDFRVPDVFWEQTGRSVLTTGWIDAIPIREVEKIEAAGMDRKKLAAGLIQSFLRQAIRDGFFHADMHPGNLFADPKTGGIVAVDFGIMGRIGKREQRFLAEILYGFITRDYYRVAELHLDIGYVPQTHTIDDFAQAIRAIGEPLVGRGADEISMARVLAQLIEVTELFDMTARPELVLLQKNMVLAEGTARLLDPQFNMWTAAEPVVGEWVRRAVGPQGKLEIAKEAIDEALDLARRLPDLGRRAERVLTRLEADQMRQDKTDPLIETLKWGSLATIVLAIISLIAHLGGAL</sequence>
<evidence type="ECO:0000256" key="1">
    <source>
        <dbReference type="ARBA" id="ARBA00005020"/>
    </source>
</evidence>
<evidence type="ECO:0000256" key="7">
    <source>
        <dbReference type="ARBA" id="ARBA00022692"/>
    </source>
</evidence>
<dbReference type="SUPFAM" id="SSF56112">
    <property type="entry name" value="Protein kinase-like (PK-like)"/>
    <property type="match status" value="1"/>
</dbReference>
<evidence type="ECO:0000256" key="8">
    <source>
        <dbReference type="ARBA" id="ARBA00022741"/>
    </source>
</evidence>
<keyword evidence="9" id="KW-0418">Kinase</keyword>
<dbReference type="PROSITE" id="PS50011">
    <property type="entry name" value="PROTEIN_KINASE_DOM"/>
    <property type="match status" value="1"/>
</dbReference>
<dbReference type="RefSeq" id="WP_264225853.1">
    <property type="nucleotide sequence ID" value="NZ_CP107716.1"/>
</dbReference>
<keyword evidence="11" id="KW-1133">Transmembrane helix</keyword>
<gene>
    <name evidence="14" type="primary">ubiB</name>
    <name evidence="14" type="ORF">OF122_19635</name>
</gene>
<evidence type="ECO:0000256" key="10">
    <source>
        <dbReference type="ARBA" id="ARBA00022840"/>
    </source>
</evidence>
<organism evidence="14 15">
    <name type="scientific">Pelagibacterium flavum</name>
    <dbReference type="NCBI Taxonomy" id="2984530"/>
    <lineage>
        <taxon>Bacteria</taxon>
        <taxon>Pseudomonadati</taxon>
        <taxon>Pseudomonadota</taxon>
        <taxon>Alphaproteobacteria</taxon>
        <taxon>Hyphomicrobiales</taxon>
        <taxon>Devosiaceae</taxon>
        <taxon>Pelagibacterium</taxon>
    </lineage>
</organism>
<dbReference type="InterPro" id="IPR004147">
    <property type="entry name" value="ABC1_dom"/>
</dbReference>
<keyword evidence="4" id="KW-0997">Cell inner membrane</keyword>
<keyword evidence="6" id="KW-0831">Ubiquinone biosynthesis</keyword>
<dbReference type="NCBIfam" id="TIGR01982">
    <property type="entry name" value="UbiB"/>
    <property type="match status" value="1"/>
</dbReference>
<reference evidence="14" key="1">
    <citation type="submission" date="2022-10" db="EMBL/GenBank/DDBJ databases">
        <title>YIM 151497 complete genome.</title>
        <authorList>
            <person name="Chen X."/>
        </authorList>
    </citation>
    <scope>NUCLEOTIDE SEQUENCE</scope>
    <source>
        <strain evidence="14">YIM 151497</strain>
    </source>
</reference>
<dbReference type="InterPro" id="IPR050154">
    <property type="entry name" value="UbiB_kinase"/>
</dbReference>
<dbReference type="InterPro" id="IPR010232">
    <property type="entry name" value="UbiB"/>
</dbReference>
<keyword evidence="10" id="KW-0067">ATP-binding</keyword>
<dbReference type="Proteomes" id="UP001163882">
    <property type="component" value="Chromosome"/>
</dbReference>
<evidence type="ECO:0000256" key="2">
    <source>
        <dbReference type="ARBA" id="ARBA00009670"/>
    </source>
</evidence>
<dbReference type="InterPro" id="IPR045308">
    <property type="entry name" value="UbiB_bact"/>
</dbReference>
<keyword evidence="8" id="KW-0547">Nucleotide-binding</keyword>
<feature type="domain" description="Protein kinase" evidence="13">
    <location>
        <begin position="122"/>
        <end position="489"/>
    </location>
</feature>
<evidence type="ECO:0000256" key="11">
    <source>
        <dbReference type="ARBA" id="ARBA00022989"/>
    </source>
</evidence>
<evidence type="ECO:0000313" key="15">
    <source>
        <dbReference type="Proteomes" id="UP001163882"/>
    </source>
</evidence>